<dbReference type="OrthoDB" id="33879at2"/>
<keyword evidence="3" id="KW-1185">Reference proteome</keyword>
<reference evidence="2 3" key="1">
    <citation type="submission" date="2010-03" db="EMBL/GenBank/DDBJ databases">
        <title>Complete sequence of Sideroxydans lithotrophicus ES-1.</title>
        <authorList>
            <consortium name="US DOE Joint Genome Institute"/>
            <person name="Lucas S."/>
            <person name="Copeland A."/>
            <person name="Lapidus A."/>
            <person name="Cheng J.-F."/>
            <person name="Bruce D."/>
            <person name="Goodwin L."/>
            <person name="Pitluck S."/>
            <person name="Munk A.C."/>
            <person name="Detter J.C."/>
            <person name="Han C."/>
            <person name="Tapia R."/>
            <person name="Larimer F."/>
            <person name="Land M."/>
            <person name="Hauser L."/>
            <person name="Kyrpides N."/>
            <person name="Ivanova N."/>
            <person name="Emerson D."/>
            <person name="Woyke T."/>
        </authorList>
    </citation>
    <scope>NUCLEOTIDE SEQUENCE [LARGE SCALE GENOMIC DNA]</scope>
    <source>
        <strain evidence="2 3">ES-1</strain>
    </source>
</reference>
<dbReference type="KEGG" id="slt:Slit_1759"/>
<dbReference type="RefSeq" id="WP_013029888.1">
    <property type="nucleotide sequence ID" value="NC_013959.1"/>
</dbReference>
<feature type="chain" id="PRO_5003069714" description="Surface antigen (D15)" evidence="1">
    <location>
        <begin position="20"/>
        <end position="933"/>
    </location>
</feature>
<proteinExistence type="predicted"/>
<feature type="signal peptide" evidence="1">
    <location>
        <begin position="1"/>
        <end position="19"/>
    </location>
</feature>
<sequence precursor="true">MLRILLMLAALTWLSPAQALPGPDPNRDWHSADSAHFRINYATPQRAQAERIADIAEHVYSRLSKEMQWEPDGKIEIIVLDEFDIANGYSTPLPFNESAIFLTPPNDGELLDNSIWLQMLLTHELTHVFHLDKVRAAPHVLRHIFGRFPLLFPNLWEPTWAIEGIATYNESTPELGQGRLRGPMFEAWMRIEHAHGFRSLAEMNADGRALPTSKQYLYGAYFYDFLARKYGPEAIYKYIDNYSGNIVPRVYTNPVAATGKHMDELWDEFIADLTEQMSHREAQLEATPRVDGDVILPAKFEIDSLAPVPDGVLAVVNDGRLQPRLVHIDAQGKLRKLAKVNSGTHIEARSDGMVLLAQPDICRNYNYYYDLYTWSETAGMQRRTSCGRYRRAAWLGGQIAALRTAGGVSTLSVLEQHGKQWRESRSLYQTPDQVEAVELAASPDDEHIALAIKQANAWQVLEFDSTGGAPRVLFNYNAPLHELRYSRTGDALEFVAVRDGTYDLWRYTFGSNELTRLSHTYTAVLLHSGIAQDGSVVLGVLAPGGTELRRMRTTAPLAQAKLASSQTAVLQGDTPPATYPLGQAGDYHALYSMYPRSWLPAVISDRGLTAFGLSTFGSDAMGWHNYIATLMWETSQHEAIGSINYDYLGEHFFNVSRNLWARQWTGSATNATTTVFDRATSAQWASMLPWLRIERQFYLGIGAAMQTTDRVQVPGLTTRAQNERLAATFLRYDTRNSNWYADGVNRGNLSTLLYESYRPFNSFYNGYVTRFDTRQFLPLGDTVLSARWTEARAHGITEQFQLGGAMQYDLTQVPMLNQRNLPLRGYIGSEGALRGQNVRTLGIEWRTPLADIDRHAMSPPIGIDRLSASVFIDAGSVWDNGNARSRYYRGAGIELLGEIKVFYRLPLPLRLGIARGIDNPGGMRAYLQLGQSF</sequence>
<evidence type="ECO:0000313" key="3">
    <source>
        <dbReference type="Proteomes" id="UP000001625"/>
    </source>
</evidence>
<dbReference type="SUPFAM" id="SSF82171">
    <property type="entry name" value="DPP6 N-terminal domain-like"/>
    <property type="match status" value="1"/>
</dbReference>
<dbReference type="EMBL" id="CP001965">
    <property type="protein sequence ID" value="ADE11990.1"/>
    <property type="molecule type" value="Genomic_DNA"/>
</dbReference>
<dbReference type="Proteomes" id="UP000001625">
    <property type="component" value="Chromosome"/>
</dbReference>
<dbReference type="Gene3D" id="2.40.160.50">
    <property type="entry name" value="membrane protein fhac: a member of the omp85/tpsb transporter family"/>
    <property type="match status" value="1"/>
</dbReference>
<protein>
    <recommendedName>
        <fullName evidence="4">Surface antigen (D15)</fullName>
    </recommendedName>
</protein>
<dbReference type="HOGENOM" id="CLU_012701_0_0_4"/>
<name>D5CSQ4_SIDLE</name>
<dbReference type="eggNOG" id="COG0729">
    <property type="taxonomic scope" value="Bacteria"/>
</dbReference>
<dbReference type="InterPro" id="IPR011042">
    <property type="entry name" value="6-blade_b-propeller_TolB-like"/>
</dbReference>
<gene>
    <name evidence="2" type="ordered locus">Slit_1759</name>
</gene>
<dbReference type="STRING" id="580332.Slit_1759"/>
<keyword evidence="1" id="KW-0732">Signal</keyword>
<evidence type="ECO:0000313" key="2">
    <source>
        <dbReference type="EMBL" id="ADE11990.1"/>
    </source>
</evidence>
<evidence type="ECO:0000256" key="1">
    <source>
        <dbReference type="SAM" id="SignalP"/>
    </source>
</evidence>
<evidence type="ECO:0008006" key="4">
    <source>
        <dbReference type="Google" id="ProtNLM"/>
    </source>
</evidence>
<organism evidence="2 3">
    <name type="scientific">Sideroxydans lithotrophicus (strain ES-1)</name>
    <dbReference type="NCBI Taxonomy" id="580332"/>
    <lineage>
        <taxon>Bacteria</taxon>
        <taxon>Pseudomonadati</taxon>
        <taxon>Pseudomonadota</taxon>
        <taxon>Betaproteobacteria</taxon>
        <taxon>Nitrosomonadales</taxon>
        <taxon>Gallionellaceae</taxon>
        <taxon>Sideroxydans</taxon>
    </lineage>
</organism>
<dbReference type="Gene3D" id="2.120.10.30">
    <property type="entry name" value="TolB, C-terminal domain"/>
    <property type="match status" value="1"/>
</dbReference>
<dbReference type="AlphaFoldDB" id="D5CSQ4"/>
<accession>D5CSQ4</accession>